<accession>A0A1I8FDQ9</accession>
<sequence length="190" mass="20390">MGCRLCSSPATSRREGIVQILLKKHMLELMCSTRSKECYTPLHLAAQEGHNEVVKLLLKQDGRGGGRQDSGGHKEVCETLVDHNADTKATTINGQTPLHLAAEHDKSHVKGMTCAHIAASKGSISADQRATQIEQEPPVPREDQNDDDAPALHLAAQEGHEKVVRLLVEAGASPSEEPEGLTLRAPGEGC</sequence>
<dbReference type="Pfam" id="PF00023">
    <property type="entry name" value="Ank"/>
    <property type="match status" value="1"/>
</dbReference>
<feature type="repeat" description="ANK" evidence="3">
    <location>
        <begin position="147"/>
        <end position="179"/>
    </location>
</feature>
<proteinExistence type="predicted"/>
<dbReference type="InterPro" id="IPR002110">
    <property type="entry name" value="Ankyrin_rpt"/>
</dbReference>
<dbReference type="PANTHER" id="PTHR24126">
    <property type="entry name" value="ANKYRIN REPEAT, PH AND SEC7 DOMAIN CONTAINING PROTEIN SECG-RELATED"/>
    <property type="match status" value="1"/>
</dbReference>
<dbReference type="SUPFAM" id="SSF48403">
    <property type="entry name" value="Ankyrin repeat"/>
    <property type="match status" value="1"/>
</dbReference>
<dbReference type="WBParaSite" id="maker-unitig_30827-snap-gene-0.3-mRNA-1">
    <property type="protein sequence ID" value="maker-unitig_30827-snap-gene-0.3-mRNA-1"/>
    <property type="gene ID" value="maker-unitig_30827-snap-gene-0.3"/>
</dbReference>
<evidence type="ECO:0000256" key="3">
    <source>
        <dbReference type="PROSITE-ProRule" id="PRU00023"/>
    </source>
</evidence>
<dbReference type="PROSITE" id="PS50297">
    <property type="entry name" value="ANK_REP_REGION"/>
    <property type="match status" value="2"/>
</dbReference>
<keyword evidence="2 3" id="KW-0040">ANK repeat</keyword>
<evidence type="ECO:0000256" key="1">
    <source>
        <dbReference type="ARBA" id="ARBA00022737"/>
    </source>
</evidence>
<dbReference type="GO" id="GO:0005634">
    <property type="term" value="C:nucleus"/>
    <property type="evidence" value="ECO:0007669"/>
    <property type="project" value="TreeGrafter"/>
</dbReference>
<dbReference type="PANTHER" id="PTHR24126:SF14">
    <property type="entry name" value="ANK_REP_REGION DOMAIN-CONTAINING PROTEIN"/>
    <property type="match status" value="1"/>
</dbReference>
<name>A0A1I8FDQ9_9PLAT</name>
<organism evidence="5 6">
    <name type="scientific">Macrostomum lignano</name>
    <dbReference type="NCBI Taxonomy" id="282301"/>
    <lineage>
        <taxon>Eukaryota</taxon>
        <taxon>Metazoa</taxon>
        <taxon>Spiralia</taxon>
        <taxon>Lophotrochozoa</taxon>
        <taxon>Platyhelminthes</taxon>
        <taxon>Rhabditophora</taxon>
        <taxon>Macrostomorpha</taxon>
        <taxon>Macrostomida</taxon>
        <taxon>Macrostomidae</taxon>
        <taxon>Macrostomum</taxon>
    </lineage>
</organism>
<dbReference type="Pfam" id="PF12796">
    <property type="entry name" value="Ank_2"/>
    <property type="match status" value="1"/>
</dbReference>
<feature type="region of interest" description="Disordered" evidence="4">
    <location>
        <begin position="170"/>
        <end position="190"/>
    </location>
</feature>
<dbReference type="InterPro" id="IPR036770">
    <property type="entry name" value="Ankyrin_rpt-contain_sf"/>
</dbReference>
<dbReference type="AlphaFoldDB" id="A0A1I8FDQ9"/>
<dbReference type="PRINTS" id="PR01415">
    <property type="entry name" value="ANKYRIN"/>
</dbReference>
<feature type="repeat" description="ANK" evidence="3">
    <location>
        <begin position="37"/>
        <end position="59"/>
    </location>
</feature>
<dbReference type="SMART" id="SM00248">
    <property type="entry name" value="ANK"/>
    <property type="match status" value="3"/>
</dbReference>
<keyword evidence="1" id="KW-0677">Repeat</keyword>
<evidence type="ECO:0000256" key="2">
    <source>
        <dbReference type="ARBA" id="ARBA00023043"/>
    </source>
</evidence>
<dbReference type="Gene3D" id="1.25.40.20">
    <property type="entry name" value="Ankyrin repeat-containing domain"/>
    <property type="match status" value="3"/>
</dbReference>
<evidence type="ECO:0000313" key="5">
    <source>
        <dbReference type="Proteomes" id="UP000095280"/>
    </source>
</evidence>
<reference evidence="6" key="1">
    <citation type="submission" date="2016-11" db="UniProtKB">
        <authorList>
            <consortium name="WormBaseParasite"/>
        </authorList>
    </citation>
    <scope>IDENTIFICATION</scope>
</reference>
<evidence type="ECO:0000313" key="6">
    <source>
        <dbReference type="WBParaSite" id="maker-unitig_30827-snap-gene-0.3-mRNA-1"/>
    </source>
</evidence>
<evidence type="ECO:0000256" key="4">
    <source>
        <dbReference type="SAM" id="MobiDB-lite"/>
    </source>
</evidence>
<protein>
    <submittedName>
        <fullName evidence="6">ANK_REP_REGION domain-containing protein</fullName>
    </submittedName>
</protein>
<dbReference type="PROSITE" id="PS50088">
    <property type="entry name" value="ANK_REPEAT"/>
    <property type="match status" value="2"/>
</dbReference>
<dbReference type="Proteomes" id="UP000095280">
    <property type="component" value="Unplaced"/>
</dbReference>
<keyword evidence="5" id="KW-1185">Reference proteome</keyword>
<dbReference type="GO" id="GO:0006357">
    <property type="term" value="P:regulation of transcription by RNA polymerase II"/>
    <property type="evidence" value="ECO:0007669"/>
    <property type="project" value="TreeGrafter"/>
</dbReference>
<dbReference type="GO" id="GO:0061629">
    <property type="term" value="F:RNA polymerase II-specific DNA-binding transcription factor binding"/>
    <property type="evidence" value="ECO:0007669"/>
    <property type="project" value="TreeGrafter"/>
</dbReference>